<protein>
    <submittedName>
        <fullName evidence="1">DUF452 family protein</fullName>
    </submittedName>
</protein>
<name>A0A9D9EGH9_9BACT</name>
<gene>
    <name evidence="1" type="ORF">IAC32_01745</name>
</gene>
<dbReference type="Proteomes" id="UP000823637">
    <property type="component" value="Unassembled WGS sequence"/>
</dbReference>
<evidence type="ECO:0000313" key="1">
    <source>
        <dbReference type="EMBL" id="MBO8446455.1"/>
    </source>
</evidence>
<dbReference type="AlphaFoldDB" id="A0A9D9EGH9"/>
<dbReference type="InterPro" id="IPR007398">
    <property type="entry name" value="BioG"/>
</dbReference>
<reference evidence="1" key="2">
    <citation type="journal article" date="2021" name="PeerJ">
        <title>Extensive microbial diversity within the chicken gut microbiome revealed by metagenomics and culture.</title>
        <authorList>
            <person name="Gilroy R."/>
            <person name="Ravi A."/>
            <person name="Getino M."/>
            <person name="Pursley I."/>
            <person name="Horton D.L."/>
            <person name="Alikhan N.F."/>
            <person name="Baker D."/>
            <person name="Gharbi K."/>
            <person name="Hall N."/>
            <person name="Watson M."/>
            <person name="Adriaenssens E.M."/>
            <person name="Foster-Nyarko E."/>
            <person name="Jarju S."/>
            <person name="Secka A."/>
            <person name="Antonio M."/>
            <person name="Oren A."/>
            <person name="Chaudhuri R.R."/>
            <person name="La Ragione R."/>
            <person name="Hildebrand F."/>
            <person name="Pallen M.J."/>
        </authorList>
    </citation>
    <scope>NUCLEOTIDE SEQUENCE</scope>
    <source>
        <strain evidence="1">D3-1215</strain>
    </source>
</reference>
<sequence>MKQVHIKNGSDKIVVIFCGWSCDANCFDLSDGTADFLILNDYRSPDFDVELVKSYKQVCLFAWSLGVWAADNYFNGVETSCAVAYNGTVSPVNDEYGIPVSVFDGTIANFSERSLYKFRRRMCGANARTFFATLPGTSPVALLDELVHIRNHADGHGGKVNWTVAYYGTEDKIFPAANQLSAWKKKGIACLPAGKEHFEPEYMKSIMASI</sequence>
<comment type="caution">
    <text evidence="1">The sequence shown here is derived from an EMBL/GenBank/DDBJ whole genome shotgun (WGS) entry which is preliminary data.</text>
</comment>
<dbReference type="Pfam" id="PF04301">
    <property type="entry name" value="BioG"/>
    <property type="match status" value="1"/>
</dbReference>
<proteinExistence type="predicted"/>
<organism evidence="1 2">
    <name type="scientific">Candidatus Enterocola intestinipullorum</name>
    <dbReference type="NCBI Taxonomy" id="2840783"/>
    <lineage>
        <taxon>Bacteria</taxon>
        <taxon>Pseudomonadati</taxon>
        <taxon>Bacteroidota</taxon>
        <taxon>Bacteroidia</taxon>
        <taxon>Bacteroidales</taxon>
        <taxon>Candidatus Enterocola</taxon>
    </lineage>
</organism>
<reference evidence="1" key="1">
    <citation type="submission" date="2020-10" db="EMBL/GenBank/DDBJ databases">
        <authorList>
            <person name="Gilroy R."/>
        </authorList>
    </citation>
    <scope>NUCLEOTIDE SEQUENCE</scope>
    <source>
        <strain evidence="1">D3-1215</strain>
    </source>
</reference>
<evidence type="ECO:0000313" key="2">
    <source>
        <dbReference type="Proteomes" id="UP000823637"/>
    </source>
</evidence>
<accession>A0A9D9EGH9</accession>
<dbReference type="EMBL" id="JADIMR010000026">
    <property type="protein sequence ID" value="MBO8446455.1"/>
    <property type="molecule type" value="Genomic_DNA"/>
</dbReference>